<reference evidence="1" key="1">
    <citation type="journal article" date="2014" name="Front. Microbiol.">
        <title>High frequency of phylogenetically diverse reductive dehalogenase-homologous genes in deep subseafloor sedimentary metagenomes.</title>
        <authorList>
            <person name="Kawai M."/>
            <person name="Futagami T."/>
            <person name="Toyoda A."/>
            <person name="Takaki Y."/>
            <person name="Nishi S."/>
            <person name="Hori S."/>
            <person name="Arai W."/>
            <person name="Tsubouchi T."/>
            <person name="Morono Y."/>
            <person name="Uchiyama I."/>
            <person name="Ito T."/>
            <person name="Fujiyama A."/>
            <person name="Inagaki F."/>
            <person name="Takami H."/>
        </authorList>
    </citation>
    <scope>NUCLEOTIDE SEQUENCE</scope>
    <source>
        <strain evidence="1">Expedition CK06-06</strain>
    </source>
</reference>
<gene>
    <name evidence="1" type="ORF">S06H3_57030</name>
</gene>
<proteinExistence type="predicted"/>
<dbReference type="AlphaFoldDB" id="X1PM24"/>
<comment type="caution">
    <text evidence="1">The sequence shown here is derived from an EMBL/GenBank/DDBJ whole genome shotgun (WGS) entry which is preliminary data.</text>
</comment>
<protein>
    <submittedName>
        <fullName evidence="1">Uncharacterized protein</fullName>
    </submittedName>
</protein>
<accession>X1PM24</accession>
<name>X1PM24_9ZZZZ</name>
<organism evidence="1">
    <name type="scientific">marine sediment metagenome</name>
    <dbReference type="NCBI Taxonomy" id="412755"/>
    <lineage>
        <taxon>unclassified sequences</taxon>
        <taxon>metagenomes</taxon>
        <taxon>ecological metagenomes</taxon>
    </lineage>
</organism>
<evidence type="ECO:0000313" key="1">
    <source>
        <dbReference type="EMBL" id="GAI56903.1"/>
    </source>
</evidence>
<sequence>GLTELNGEGGIRTRGRDKPYTAFPRLLDKPLRHLSETIYY</sequence>
<feature type="non-terminal residue" evidence="1">
    <location>
        <position position="1"/>
    </location>
</feature>
<dbReference type="EMBL" id="BARV01036751">
    <property type="protein sequence ID" value="GAI56903.1"/>
    <property type="molecule type" value="Genomic_DNA"/>
</dbReference>